<dbReference type="Proteomes" id="UP000700732">
    <property type="component" value="Unassembled WGS sequence"/>
</dbReference>
<reference evidence="1 2" key="1">
    <citation type="submission" date="2019-06" db="EMBL/GenBank/DDBJ databases">
        <title>Spirosoma utsteinense sp. nov. isolated from Antarctic ice-free soils.</title>
        <authorList>
            <person name="Tahon G."/>
        </authorList>
    </citation>
    <scope>NUCLEOTIDE SEQUENCE [LARGE SCALE GENOMIC DNA]</scope>
    <source>
        <strain evidence="1 2">LMG 31447</strain>
    </source>
</reference>
<dbReference type="RefSeq" id="WP_186737099.1">
    <property type="nucleotide sequence ID" value="NZ_VFIA01000009.1"/>
</dbReference>
<name>A0ABR6W3X5_9BACT</name>
<protein>
    <submittedName>
        <fullName evidence="1">Uncharacterized protein</fullName>
    </submittedName>
</protein>
<organism evidence="1 2">
    <name type="scientific">Spirosoma utsteinense</name>
    <dbReference type="NCBI Taxonomy" id="2585773"/>
    <lineage>
        <taxon>Bacteria</taxon>
        <taxon>Pseudomonadati</taxon>
        <taxon>Bacteroidota</taxon>
        <taxon>Cytophagia</taxon>
        <taxon>Cytophagales</taxon>
        <taxon>Cytophagaceae</taxon>
        <taxon>Spirosoma</taxon>
    </lineage>
</organism>
<comment type="caution">
    <text evidence="1">The sequence shown here is derived from an EMBL/GenBank/DDBJ whole genome shotgun (WGS) entry which is preliminary data.</text>
</comment>
<evidence type="ECO:0000313" key="1">
    <source>
        <dbReference type="EMBL" id="MBC3791303.1"/>
    </source>
</evidence>
<proteinExistence type="predicted"/>
<accession>A0ABR6W3X5</accession>
<evidence type="ECO:0000313" key="2">
    <source>
        <dbReference type="Proteomes" id="UP000700732"/>
    </source>
</evidence>
<dbReference type="EMBL" id="VFIA01000009">
    <property type="protein sequence ID" value="MBC3791303.1"/>
    <property type="molecule type" value="Genomic_DNA"/>
</dbReference>
<keyword evidence="2" id="KW-1185">Reference proteome</keyword>
<gene>
    <name evidence="1" type="ORF">FH603_1804</name>
</gene>
<sequence length="186" mass="21007">MKKVVSIGLSLLLLYHTLAYVLVCIGAWWQAEHDLSKKLLVYRSVDSIVEFQIPMSNRPEAVEISRTTADGFTYNGHYYDVVSLEIQGDILHIAALESESRSFWQSDLLSFLNDHIAGATDSHRKTSQFLKFLLKEYSPNSGDVFRFLSACWRDAIRIPDLSFVIPARSLPVHSPPPDVCDGFLMA</sequence>